<dbReference type="EMBL" id="FOTI01000011">
    <property type="protein sequence ID" value="SFL41771.1"/>
    <property type="molecule type" value="Genomic_DNA"/>
</dbReference>
<organism evidence="4 5">
    <name type="scientific">Halanaerobium salsuginis</name>
    <dbReference type="NCBI Taxonomy" id="29563"/>
    <lineage>
        <taxon>Bacteria</taxon>
        <taxon>Bacillati</taxon>
        <taxon>Bacillota</taxon>
        <taxon>Clostridia</taxon>
        <taxon>Halanaerobiales</taxon>
        <taxon>Halanaerobiaceae</taxon>
        <taxon>Halanaerobium</taxon>
    </lineage>
</organism>
<name>A0A1I4HJS0_9FIRM</name>
<dbReference type="RefSeq" id="WP_089860811.1">
    <property type="nucleotide sequence ID" value="NZ_FOTI01000011.1"/>
</dbReference>
<dbReference type="STRING" id="29563.SAMN02983006_01099"/>
<dbReference type="Proteomes" id="UP000199006">
    <property type="component" value="Unassembled WGS sequence"/>
</dbReference>
<keyword evidence="1" id="KW-0808">Transferase</keyword>
<dbReference type="AlphaFoldDB" id="A0A1I4HJS0"/>
<dbReference type="InterPro" id="IPR012893">
    <property type="entry name" value="HipA-like_C"/>
</dbReference>
<keyword evidence="5" id="KW-1185">Reference proteome</keyword>
<evidence type="ECO:0000313" key="5">
    <source>
        <dbReference type="Proteomes" id="UP000199006"/>
    </source>
</evidence>
<feature type="domain" description="HipA-like C-terminal" evidence="3">
    <location>
        <begin position="115"/>
        <end position="185"/>
    </location>
</feature>
<evidence type="ECO:0000256" key="2">
    <source>
        <dbReference type="ARBA" id="ARBA00022777"/>
    </source>
</evidence>
<evidence type="ECO:0000313" key="4">
    <source>
        <dbReference type="EMBL" id="SFL41771.1"/>
    </source>
</evidence>
<reference evidence="4 5" key="1">
    <citation type="submission" date="2016-10" db="EMBL/GenBank/DDBJ databases">
        <authorList>
            <person name="de Groot N.N."/>
        </authorList>
    </citation>
    <scope>NUCLEOTIDE SEQUENCE [LARGE SCALE GENOMIC DNA]</scope>
    <source>
        <strain evidence="4 5">ATCC 51327</strain>
    </source>
</reference>
<dbReference type="GO" id="GO:0016301">
    <property type="term" value="F:kinase activity"/>
    <property type="evidence" value="ECO:0007669"/>
    <property type="project" value="UniProtKB-KW"/>
</dbReference>
<gene>
    <name evidence="4" type="ORF">SAMN02983006_01099</name>
</gene>
<evidence type="ECO:0000256" key="1">
    <source>
        <dbReference type="ARBA" id="ARBA00022679"/>
    </source>
</evidence>
<proteinExistence type="predicted"/>
<dbReference type="OrthoDB" id="9812605at2"/>
<dbReference type="Gene3D" id="1.10.1070.20">
    <property type="match status" value="1"/>
</dbReference>
<evidence type="ECO:0000259" key="3">
    <source>
        <dbReference type="Pfam" id="PF07804"/>
    </source>
</evidence>
<dbReference type="Pfam" id="PF07804">
    <property type="entry name" value="HipA_C"/>
    <property type="match status" value="1"/>
</dbReference>
<keyword evidence="2" id="KW-0418">Kinase</keyword>
<protein>
    <submittedName>
        <fullName evidence="4">HipA-like C-terminal domain-containing protein</fullName>
    </submittedName>
</protein>
<sequence>MKYNIIDLSDWEIVNRGKGFSNSYWMLNTKTRREGLFKRPKHNDYYDCYYGDHWAEKIVAEIGNKLMFSMPEVDLAIYNNKPGCISYNFLEKDEVLKEGIEILKVDVSKDNRSKYILSNIIDALSEYNLVENFICLLLFDIFIGQPDRHEENWGIIVSKSKDTRLSPIYDNASSLGRNLLTNKINQMFSDNNYFTNYINNCYSAILLEENERISQFVMLDYIINNFNSIYSDFMERISEIKQDDLANIINKVPGFIMTDQQKKLVLKILLARKEIMINK</sequence>
<accession>A0A1I4HJS0</accession>